<gene>
    <name evidence="2" type="ORF">GCM10008018_06670</name>
</gene>
<accession>A0ABQ2BRI1</accession>
<evidence type="ECO:0000313" key="2">
    <source>
        <dbReference type="EMBL" id="GGI44351.1"/>
    </source>
</evidence>
<name>A0ABQ2BRI1_9BACL</name>
<dbReference type="Gene3D" id="1.10.10.10">
    <property type="entry name" value="Winged helix-like DNA-binding domain superfamily/Winged helix DNA-binding domain"/>
    <property type="match status" value="1"/>
</dbReference>
<dbReference type="InterPro" id="IPR013249">
    <property type="entry name" value="RNA_pol_sigma70_r4_t2"/>
</dbReference>
<protein>
    <recommendedName>
        <fullName evidence="1">RNA polymerase sigma factor 70 region 4 type 2 domain-containing protein</fullName>
    </recommendedName>
</protein>
<dbReference type="InterPro" id="IPR013324">
    <property type="entry name" value="RNA_pol_sigma_r3/r4-like"/>
</dbReference>
<reference evidence="3" key="1">
    <citation type="journal article" date="2019" name="Int. J. Syst. Evol. Microbiol.">
        <title>The Global Catalogue of Microorganisms (GCM) 10K type strain sequencing project: providing services to taxonomists for standard genome sequencing and annotation.</title>
        <authorList>
            <consortium name="The Broad Institute Genomics Platform"/>
            <consortium name="The Broad Institute Genome Sequencing Center for Infectious Disease"/>
            <person name="Wu L."/>
            <person name="Ma J."/>
        </authorList>
    </citation>
    <scope>NUCLEOTIDE SEQUENCE [LARGE SCALE GENOMIC DNA]</scope>
    <source>
        <strain evidence="3">CGMCC 1.15043</strain>
    </source>
</reference>
<dbReference type="EMBL" id="BMHE01000002">
    <property type="protein sequence ID" value="GGI44351.1"/>
    <property type="molecule type" value="Genomic_DNA"/>
</dbReference>
<evidence type="ECO:0000313" key="3">
    <source>
        <dbReference type="Proteomes" id="UP000615455"/>
    </source>
</evidence>
<dbReference type="SUPFAM" id="SSF88659">
    <property type="entry name" value="Sigma3 and sigma4 domains of RNA polymerase sigma factors"/>
    <property type="match status" value="1"/>
</dbReference>
<dbReference type="CDD" id="cd06171">
    <property type="entry name" value="Sigma70_r4"/>
    <property type="match status" value="1"/>
</dbReference>
<sequence>MDQQINSFNAYATLNNYFALTQCNQPTEEQAKAAVLMLCRLYGGESEADFFKQADIELIQSFLDTKTKIMERLNGKDRGRPWLDSISELRSTYRETYQLLLEAKGKVDRTKNQVSKKIINDMISDVNFAIEWMDTARRPGNKRGIERRSAYQRSILVDPLRMQAISDRVNEISSPQLSEAQRDQVEAAMELLSERERACYTMAYGEGFSRSYIAEMLGVTKDSVKVYLARAQKKFSIEVQNGLFF</sequence>
<dbReference type="NCBIfam" id="NF005385">
    <property type="entry name" value="PRK06930.1"/>
    <property type="match status" value="1"/>
</dbReference>
<feature type="domain" description="RNA polymerase sigma factor 70 region 4 type 2" evidence="1">
    <location>
        <begin position="183"/>
        <end position="234"/>
    </location>
</feature>
<dbReference type="NCBIfam" id="TIGR02937">
    <property type="entry name" value="sigma70-ECF"/>
    <property type="match status" value="1"/>
</dbReference>
<keyword evidence="3" id="KW-1185">Reference proteome</keyword>
<dbReference type="Pfam" id="PF08281">
    <property type="entry name" value="Sigma70_r4_2"/>
    <property type="match status" value="1"/>
</dbReference>
<dbReference type="Proteomes" id="UP000615455">
    <property type="component" value="Unassembled WGS sequence"/>
</dbReference>
<evidence type="ECO:0000259" key="1">
    <source>
        <dbReference type="Pfam" id="PF08281"/>
    </source>
</evidence>
<comment type="caution">
    <text evidence="2">The sequence shown here is derived from an EMBL/GenBank/DDBJ whole genome shotgun (WGS) entry which is preliminary data.</text>
</comment>
<dbReference type="RefSeq" id="WP_189007551.1">
    <property type="nucleotide sequence ID" value="NZ_BMHE01000002.1"/>
</dbReference>
<dbReference type="InterPro" id="IPR014284">
    <property type="entry name" value="RNA_pol_sigma-70_dom"/>
</dbReference>
<organism evidence="2 3">
    <name type="scientific">Paenibacillus marchantiophytorum</name>
    <dbReference type="NCBI Taxonomy" id="1619310"/>
    <lineage>
        <taxon>Bacteria</taxon>
        <taxon>Bacillati</taxon>
        <taxon>Bacillota</taxon>
        <taxon>Bacilli</taxon>
        <taxon>Bacillales</taxon>
        <taxon>Paenibacillaceae</taxon>
        <taxon>Paenibacillus</taxon>
    </lineage>
</organism>
<proteinExistence type="predicted"/>
<dbReference type="InterPro" id="IPR036388">
    <property type="entry name" value="WH-like_DNA-bd_sf"/>
</dbReference>